<dbReference type="EMBL" id="GGMS01017590">
    <property type="protein sequence ID" value="MBY86793.1"/>
    <property type="molecule type" value="Transcribed_RNA"/>
</dbReference>
<evidence type="ECO:0000313" key="1">
    <source>
        <dbReference type="EMBL" id="MBY86793.1"/>
    </source>
</evidence>
<organism evidence="1">
    <name type="scientific">Sipha flava</name>
    <name type="common">yellow sugarcane aphid</name>
    <dbReference type="NCBI Taxonomy" id="143950"/>
    <lineage>
        <taxon>Eukaryota</taxon>
        <taxon>Metazoa</taxon>
        <taxon>Ecdysozoa</taxon>
        <taxon>Arthropoda</taxon>
        <taxon>Hexapoda</taxon>
        <taxon>Insecta</taxon>
        <taxon>Pterygota</taxon>
        <taxon>Neoptera</taxon>
        <taxon>Paraneoptera</taxon>
        <taxon>Hemiptera</taxon>
        <taxon>Sternorrhyncha</taxon>
        <taxon>Aphidomorpha</taxon>
        <taxon>Aphidoidea</taxon>
        <taxon>Aphididae</taxon>
        <taxon>Sipha</taxon>
    </lineage>
</organism>
<sequence length="118" mass="13455">MSLDALRVNYFSRHNCSDARTRAPFAPSILDYRISNAFVTTANSSAHTVYPFDGYRADKNTRFRSRPPADKSKQRIIICFRDRAFIARKRARTTGCDAFLKIKTSRPIGACRLTPHVN</sequence>
<gene>
    <name evidence="1" type="ORF">g.10226</name>
</gene>
<reference evidence="1" key="1">
    <citation type="submission" date="2018-04" db="EMBL/GenBank/DDBJ databases">
        <title>Transcriptome assembly of Sipha flava.</title>
        <authorList>
            <person name="Scully E.D."/>
            <person name="Geib S.M."/>
            <person name="Palmer N.A."/>
            <person name="Koch K."/>
            <person name="Bradshaw J."/>
            <person name="Heng-Moss T."/>
            <person name="Sarath G."/>
        </authorList>
    </citation>
    <scope>NUCLEOTIDE SEQUENCE</scope>
</reference>
<protein>
    <submittedName>
        <fullName evidence="1">Uncharacterized protein</fullName>
    </submittedName>
</protein>
<proteinExistence type="predicted"/>
<name>A0A2S2R9Z8_9HEMI</name>
<accession>A0A2S2R9Z8</accession>
<dbReference type="AlphaFoldDB" id="A0A2S2R9Z8"/>